<sequence length="142" mass="16702">MTNPRDNVHEEQLEDPVGPEYQSYSPEDTAITGAYNIDENQEKCSPYDTDEDEEGRYQYDENGEFYCTDAKEELESSTSKRAEQKGKSHQRIKRGEAKERSESTKRAEKERFDRKEKEAGQKNKELEREARERKKKGKERKA</sequence>
<feature type="compositionally biased region" description="Basic and acidic residues" evidence="1">
    <location>
        <begin position="69"/>
        <end position="86"/>
    </location>
</feature>
<evidence type="ECO:0000313" key="3">
    <source>
        <dbReference type="Proteomes" id="UP000326757"/>
    </source>
</evidence>
<proteinExistence type="predicted"/>
<evidence type="ECO:0000256" key="1">
    <source>
        <dbReference type="SAM" id="MobiDB-lite"/>
    </source>
</evidence>
<name>A0A5N6JWY3_MONLA</name>
<feature type="compositionally biased region" description="Basic and acidic residues" evidence="1">
    <location>
        <begin position="93"/>
        <end position="132"/>
    </location>
</feature>
<protein>
    <submittedName>
        <fullName evidence="2">Uncharacterized protein</fullName>
    </submittedName>
</protein>
<dbReference type="EMBL" id="VIGI01000012">
    <property type="protein sequence ID" value="KAB8293454.1"/>
    <property type="molecule type" value="Genomic_DNA"/>
</dbReference>
<reference evidence="2 3" key="1">
    <citation type="submission" date="2019-06" db="EMBL/GenBank/DDBJ databases">
        <title>Genome Sequence of the Brown Rot Fungal Pathogen Monilinia laxa.</title>
        <authorList>
            <person name="De Miccolis Angelini R.M."/>
            <person name="Landi L."/>
            <person name="Abate D."/>
            <person name="Pollastro S."/>
            <person name="Romanazzi G."/>
            <person name="Faretra F."/>
        </authorList>
    </citation>
    <scope>NUCLEOTIDE SEQUENCE [LARGE SCALE GENOMIC DNA]</scope>
    <source>
        <strain evidence="2 3">Mlax316</strain>
    </source>
</reference>
<dbReference type="Proteomes" id="UP000326757">
    <property type="component" value="Unassembled WGS sequence"/>
</dbReference>
<gene>
    <name evidence="2" type="ORF">EYC80_007764</name>
</gene>
<feature type="region of interest" description="Disordered" evidence="1">
    <location>
        <begin position="1"/>
        <end position="142"/>
    </location>
</feature>
<comment type="caution">
    <text evidence="2">The sequence shown here is derived from an EMBL/GenBank/DDBJ whole genome shotgun (WGS) entry which is preliminary data.</text>
</comment>
<keyword evidence="3" id="KW-1185">Reference proteome</keyword>
<evidence type="ECO:0000313" key="2">
    <source>
        <dbReference type="EMBL" id="KAB8293454.1"/>
    </source>
</evidence>
<accession>A0A5N6JWY3</accession>
<dbReference type="AlphaFoldDB" id="A0A5N6JWY3"/>
<feature type="compositionally biased region" description="Basic and acidic residues" evidence="1">
    <location>
        <begin position="1"/>
        <end position="11"/>
    </location>
</feature>
<feature type="compositionally biased region" description="Basic residues" evidence="1">
    <location>
        <begin position="133"/>
        <end position="142"/>
    </location>
</feature>
<organism evidence="2 3">
    <name type="scientific">Monilinia laxa</name>
    <name type="common">Brown rot fungus</name>
    <name type="synonym">Sclerotinia laxa</name>
    <dbReference type="NCBI Taxonomy" id="61186"/>
    <lineage>
        <taxon>Eukaryota</taxon>
        <taxon>Fungi</taxon>
        <taxon>Dikarya</taxon>
        <taxon>Ascomycota</taxon>
        <taxon>Pezizomycotina</taxon>
        <taxon>Leotiomycetes</taxon>
        <taxon>Helotiales</taxon>
        <taxon>Sclerotiniaceae</taxon>
        <taxon>Monilinia</taxon>
    </lineage>
</organism>